<protein>
    <recommendedName>
        <fullName evidence="7">NAD(P)-binding protein</fullName>
    </recommendedName>
</protein>
<dbReference type="InterPro" id="IPR002347">
    <property type="entry name" value="SDR_fam"/>
</dbReference>
<evidence type="ECO:0000256" key="1">
    <source>
        <dbReference type="ARBA" id="ARBA00006484"/>
    </source>
</evidence>
<evidence type="ECO:0000256" key="3">
    <source>
        <dbReference type="ARBA" id="ARBA00023002"/>
    </source>
</evidence>
<gene>
    <name evidence="5" type="ORF">IW261DRAFT_1328613</name>
</gene>
<dbReference type="PANTHER" id="PTHR43618">
    <property type="entry name" value="7-ALPHA-HYDROXYSTEROID DEHYDROGENASE"/>
    <property type="match status" value="1"/>
</dbReference>
<dbReference type="PANTHER" id="PTHR43618:SF18">
    <property type="entry name" value="SHORT CHAIN DEHYDROGENASE_REDUCTASE FAMILY (AFU_ORTHOLOGUE AFUA_5G12480)"/>
    <property type="match status" value="1"/>
</dbReference>
<evidence type="ECO:0000313" key="5">
    <source>
        <dbReference type="EMBL" id="KAK0487158.1"/>
    </source>
</evidence>
<dbReference type="PRINTS" id="PR00081">
    <property type="entry name" value="GDHRDH"/>
</dbReference>
<dbReference type="Pfam" id="PF13561">
    <property type="entry name" value="adh_short_C2"/>
    <property type="match status" value="1"/>
</dbReference>
<dbReference type="PRINTS" id="PR00080">
    <property type="entry name" value="SDRFAMILY"/>
</dbReference>
<feature type="non-terminal residue" evidence="5">
    <location>
        <position position="1"/>
    </location>
</feature>
<keyword evidence="2" id="KW-0521">NADP</keyword>
<comment type="similarity">
    <text evidence="1 4">Belongs to the short-chain dehydrogenases/reductases (SDR) family.</text>
</comment>
<dbReference type="Proteomes" id="UP001175227">
    <property type="component" value="Unassembled WGS sequence"/>
</dbReference>
<dbReference type="CDD" id="cd05233">
    <property type="entry name" value="SDR_c"/>
    <property type="match status" value="1"/>
</dbReference>
<keyword evidence="6" id="KW-1185">Reference proteome</keyword>
<organism evidence="5 6">
    <name type="scientific">Armillaria novae-zelandiae</name>
    <dbReference type="NCBI Taxonomy" id="153914"/>
    <lineage>
        <taxon>Eukaryota</taxon>
        <taxon>Fungi</taxon>
        <taxon>Dikarya</taxon>
        <taxon>Basidiomycota</taxon>
        <taxon>Agaricomycotina</taxon>
        <taxon>Agaricomycetes</taxon>
        <taxon>Agaricomycetidae</taxon>
        <taxon>Agaricales</taxon>
        <taxon>Marasmiineae</taxon>
        <taxon>Physalacriaceae</taxon>
        <taxon>Armillaria</taxon>
    </lineage>
</organism>
<dbReference type="Gene3D" id="3.40.50.720">
    <property type="entry name" value="NAD(P)-binding Rossmann-like Domain"/>
    <property type="match status" value="1"/>
</dbReference>
<evidence type="ECO:0008006" key="7">
    <source>
        <dbReference type="Google" id="ProtNLM"/>
    </source>
</evidence>
<evidence type="ECO:0000256" key="4">
    <source>
        <dbReference type="RuleBase" id="RU000363"/>
    </source>
</evidence>
<evidence type="ECO:0000313" key="6">
    <source>
        <dbReference type="Proteomes" id="UP001175227"/>
    </source>
</evidence>
<sequence length="238" mass="25297">SQRFGNLIPLAGDVTDRESLISMVEVVKARHGYVDLLVNNAGIAKNLYSHPLPSPSGSPDDFAAVFATNTTAVYYTTVAFLDLLHQGNLRQQAADFGPFSHCQPPYHSSQVISISSSGSFRIDPKILSMSYTLSKSACTHLGKVMANLLAPWGIRSNVLAPGVFPSEMTTSPVTDTGYRLDPSVLCNDVPLKRAGSEEDMAGAILFLGSRAGAYMNGSVFLADGGRANAYRGGNAACF</sequence>
<dbReference type="SUPFAM" id="SSF51735">
    <property type="entry name" value="NAD(P)-binding Rossmann-fold domains"/>
    <property type="match status" value="1"/>
</dbReference>
<reference evidence="5" key="1">
    <citation type="submission" date="2023-06" db="EMBL/GenBank/DDBJ databases">
        <authorList>
            <consortium name="Lawrence Berkeley National Laboratory"/>
            <person name="Ahrendt S."/>
            <person name="Sahu N."/>
            <person name="Indic B."/>
            <person name="Wong-Bajracharya J."/>
            <person name="Merenyi Z."/>
            <person name="Ke H.-M."/>
            <person name="Monk M."/>
            <person name="Kocsube S."/>
            <person name="Drula E."/>
            <person name="Lipzen A."/>
            <person name="Balint B."/>
            <person name="Henrissat B."/>
            <person name="Andreopoulos B."/>
            <person name="Martin F.M."/>
            <person name="Harder C.B."/>
            <person name="Rigling D."/>
            <person name="Ford K.L."/>
            <person name="Foster G.D."/>
            <person name="Pangilinan J."/>
            <person name="Papanicolaou A."/>
            <person name="Barry K."/>
            <person name="LaButti K."/>
            <person name="Viragh M."/>
            <person name="Koriabine M."/>
            <person name="Yan M."/>
            <person name="Riley R."/>
            <person name="Champramary S."/>
            <person name="Plett K.L."/>
            <person name="Tsai I.J."/>
            <person name="Slot J."/>
            <person name="Sipos G."/>
            <person name="Plett J."/>
            <person name="Nagy L.G."/>
            <person name="Grigoriev I.V."/>
        </authorList>
    </citation>
    <scope>NUCLEOTIDE SEQUENCE</scope>
    <source>
        <strain evidence="5">ICMP 16352</strain>
    </source>
</reference>
<dbReference type="AlphaFoldDB" id="A0AA39PMP2"/>
<dbReference type="Pfam" id="PF00106">
    <property type="entry name" value="adh_short"/>
    <property type="match status" value="1"/>
</dbReference>
<comment type="caution">
    <text evidence="5">The sequence shown here is derived from an EMBL/GenBank/DDBJ whole genome shotgun (WGS) entry which is preliminary data.</text>
</comment>
<dbReference type="EMBL" id="JAUEPR010000003">
    <property type="protein sequence ID" value="KAK0487158.1"/>
    <property type="molecule type" value="Genomic_DNA"/>
</dbReference>
<accession>A0AA39PMP2</accession>
<evidence type="ECO:0000256" key="2">
    <source>
        <dbReference type="ARBA" id="ARBA00022857"/>
    </source>
</evidence>
<proteinExistence type="inferred from homology"/>
<dbReference type="InterPro" id="IPR036291">
    <property type="entry name" value="NAD(P)-bd_dom_sf"/>
</dbReference>
<keyword evidence="3" id="KW-0560">Oxidoreductase</keyword>
<dbReference type="GO" id="GO:0016491">
    <property type="term" value="F:oxidoreductase activity"/>
    <property type="evidence" value="ECO:0007669"/>
    <property type="project" value="UniProtKB-KW"/>
</dbReference>
<dbReference type="InterPro" id="IPR052178">
    <property type="entry name" value="Sec_Metab_Biosynth_SDR"/>
</dbReference>
<name>A0AA39PMP2_9AGAR</name>